<dbReference type="Proteomes" id="UP000319576">
    <property type="component" value="Chromosome"/>
</dbReference>
<dbReference type="PANTHER" id="PTHR43132:SF6">
    <property type="entry name" value="HTH-TYPE TRANSCRIPTIONAL REPRESSOR CZRA"/>
    <property type="match status" value="1"/>
</dbReference>
<evidence type="ECO:0000256" key="2">
    <source>
        <dbReference type="ARBA" id="ARBA00023125"/>
    </source>
</evidence>
<evidence type="ECO:0000256" key="1">
    <source>
        <dbReference type="ARBA" id="ARBA00023015"/>
    </source>
</evidence>
<dbReference type="GO" id="GO:0003700">
    <property type="term" value="F:DNA-binding transcription factor activity"/>
    <property type="evidence" value="ECO:0007669"/>
    <property type="project" value="InterPro"/>
</dbReference>
<evidence type="ECO:0000313" key="6">
    <source>
        <dbReference type="Proteomes" id="UP000319576"/>
    </source>
</evidence>
<organism evidence="5 6">
    <name type="scientific">Urbifossiella limnaea</name>
    <dbReference type="NCBI Taxonomy" id="2528023"/>
    <lineage>
        <taxon>Bacteria</taxon>
        <taxon>Pseudomonadati</taxon>
        <taxon>Planctomycetota</taxon>
        <taxon>Planctomycetia</taxon>
        <taxon>Gemmatales</taxon>
        <taxon>Gemmataceae</taxon>
        <taxon>Urbifossiella</taxon>
    </lineage>
</organism>
<dbReference type="PANTHER" id="PTHR43132">
    <property type="entry name" value="ARSENICAL RESISTANCE OPERON REPRESSOR ARSR-RELATED"/>
    <property type="match status" value="1"/>
</dbReference>
<dbReference type="CDD" id="cd00090">
    <property type="entry name" value="HTH_ARSR"/>
    <property type="match status" value="1"/>
</dbReference>
<dbReference type="GO" id="GO:0003677">
    <property type="term" value="F:DNA binding"/>
    <property type="evidence" value="ECO:0007669"/>
    <property type="project" value="UniProtKB-KW"/>
</dbReference>
<keyword evidence="1" id="KW-0805">Transcription regulation</keyword>
<dbReference type="SMART" id="SM00418">
    <property type="entry name" value="HTH_ARSR"/>
    <property type="match status" value="1"/>
</dbReference>
<gene>
    <name evidence="5" type="primary">nmtR_1</name>
    <name evidence="5" type="ORF">ETAA1_07910</name>
</gene>
<protein>
    <submittedName>
        <fullName evidence="5">HTH-type transcriptional regulator NmtR</fullName>
    </submittedName>
</protein>
<dbReference type="PROSITE" id="PS50987">
    <property type="entry name" value="HTH_ARSR_2"/>
    <property type="match status" value="1"/>
</dbReference>
<name>A0A517XN08_9BACT</name>
<dbReference type="NCBIfam" id="NF033788">
    <property type="entry name" value="HTH_metalloreg"/>
    <property type="match status" value="1"/>
</dbReference>
<dbReference type="Gene3D" id="1.10.10.10">
    <property type="entry name" value="Winged helix-like DNA-binding domain superfamily/Winged helix DNA-binding domain"/>
    <property type="match status" value="1"/>
</dbReference>
<keyword evidence="3" id="KW-0804">Transcription</keyword>
<evidence type="ECO:0000259" key="4">
    <source>
        <dbReference type="PROSITE" id="PS50987"/>
    </source>
</evidence>
<keyword evidence="6" id="KW-1185">Reference proteome</keyword>
<dbReference type="AlphaFoldDB" id="A0A517XN08"/>
<dbReference type="RefSeq" id="WP_202920643.1">
    <property type="nucleotide sequence ID" value="NZ_CP036273.1"/>
</dbReference>
<dbReference type="PRINTS" id="PR00778">
    <property type="entry name" value="HTHARSR"/>
</dbReference>
<proteinExistence type="predicted"/>
<sequence>MIDYQAARKVAARLAALAEPTRVRVIDRLAHGPLHVGALAELLDVPMVNLSHHLGVMRQAGLLEDEKEGRRVVYRLHPDVARPGDGDALAVLDLDGFKVRVRKGATPPAVTAKPKKK</sequence>
<dbReference type="Pfam" id="PF12840">
    <property type="entry name" value="HTH_20"/>
    <property type="match status" value="1"/>
</dbReference>
<dbReference type="InterPro" id="IPR001845">
    <property type="entry name" value="HTH_ArsR_DNA-bd_dom"/>
</dbReference>
<accession>A0A517XN08</accession>
<dbReference type="EMBL" id="CP036273">
    <property type="protein sequence ID" value="QDU18895.1"/>
    <property type="molecule type" value="Genomic_DNA"/>
</dbReference>
<dbReference type="KEGG" id="uli:ETAA1_07910"/>
<reference evidence="5 6" key="1">
    <citation type="submission" date="2019-02" db="EMBL/GenBank/DDBJ databases">
        <title>Deep-cultivation of Planctomycetes and their phenomic and genomic characterization uncovers novel biology.</title>
        <authorList>
            <person name="Wiegand S."/>
            <person name="Jogler M."/>
            <person name="Boedeker C."/>
            <person name="Pinto D."/>
            <person name="Vollmers J."/>
            <person name="Rivas-Marin E."/>
            <person name="Kohn T."/>
            <person name="Peeters S.H."/>
            <person name="Heuer A."/>
            <person name="Rast P."/>
            <person name="Oberbeckmann S."/>
            <person name="Bunk B."/>
            <person name="Jeske O."/>
            <person name="Meyerdierks A."/>
            <person name="Storesund J.E."/>
            <person name="Kallscheuer N."/>
            <person name="Luecker S."/>
            <person name="Lage O.M."/>
            <person name="Pohl T."/>
            <person name="Merkel B.J."/>
            <person name="Hornburger P."/>
            <person name="Mueller R.-W."/>
            <person name="Bruemmer F."/>
            <person name="Labrenz M."/>
            <person name="Spormann A.M."/>
            <person name="Op den Camp H."/>
            <person name="Overmann J."/>
            <person name="Amann R."/>
            <person name="Jetten M.S.M."/>
            <person name="Mascher T."/>
            <person name="Medema M.H."/>
            <person name="Devos D.P."/>
            <person name="Kaster A.-K."/>
            <person name="Ovreas L."/>
            <person name="Rohde M."/>
            <person name="Galperin M.Y."/>
            <person name="Jogler C."/>
        </authorList>
    </citation>
    <scope>NUCLEOTIDE SEQUENCE [LARGE SCALE GENOMIC DNA]</scope>
    <source>
        <strain evidence="5 6">ETA_A1</strain>
    </source>
</reference>
<dbReference type="InterPro" id="IPR051011">
    <property type="entry name" value="Metal_resp_trans_reg"/>
</dbReference>
<dbReference type="SUPFAM" id="SSF46785">
    <property type="entry name" value="Winged helix' DNA-binding domain"/>
    <property type="match status" value="1"/>
</dbReference>
<dbReference type="InterPro" id="IPR036388">
    <property type="entry name" value="WH-like_DNA-bd_sf"/>
</dbReference>
<keyword evidence="2" id="KW-0238">DNA-binding</keyword>
<feature type="domain" description="HTH arsR-type" evidence="4">
    <location>
        <begin position="2"/>
        <end position="96"/>
    </location>
</feature>
<dbReference type="InterPro" id="IPR036390">
    <property type="entry name" value="WH_DNA-bd_sf"/>
</dbReference>
<evidence type="ECO:0000313" key="5">
    <source>
        <dbReference type="EMBL" id="QDU18895.1"/>
    </source>
</evidence>
<evidence type="ECO:0000256" key="3">
    <source>
        <dbReference type="ARBA" id="ARBA00023163"/>
    </source>
</evidence>
<dbReference type="InterPro" id="IPR011991">
    <property type="entry name" value="ArsR-like_HTH"/>
</dbReference>